<gene>
    <name evidence="2" type="ORF">MU848_07645</name>
</gene>
<accession>A0ABT0DWH1</accession>
<dbReference type="EMBL" id="JALKHS010000006">
    <property type="protein sequence ID" value="MCK0531455.1"/>
    <property type="molecule type" value="Genomic_DNA"/>
</dbReference>
<dbReference type="Proteomes" id="UP001203512">
    <property type="component" value="Unassembled WGS sequence"/>
</dbReference>
<name>A0ABT0DWH1_9SPHN</name>
<reference evidence="2 3" key="1">
    <citation type="submission" date="2022-04" db="EMBL/GenBank/DDBJ databases">
        <authorList>
            <person name="Huq M.A."/>
        </authorList>
    </citation>
    <scope>NUCLEOTIDE SEQUENCE [LARGE SCALE GENOMIC DNA]</scope>
    <source>
        <strain evidence="2 3">MAH-33</strain>
    </source>
</reference>
<evidence type="ECO:0000256" key="1">
    <source>
        <dbReference type="SAM" id="MobiDB-lite"/>
    </source>
</evidence>
<evidence type="ECO:0000313" key="3">
    <source>
        <dbReference type="Proteomes" id="UP001203512"/>
    </source>
</evidence>
<dbReference type="RefSeq" id="WP_247231072.1">
    <property type="nucleotide sequence ID" value="NZ_JALKHS010000006.1"/>
</dbReference>
<organism evidence="2 3">
    <name type="scientific">Sphingobium agri</name>
    <dbReference type="NCBI Taxonomy" id="2933566"/>
    <lineage>
        <taxon>Bacteria</taxon>
        <taxon>Pseudomonadati</taxon>
        <taxon>Pseudomonadota</taxon>
        <taxon>Alphaproteobacteria</taxon>
        <taxon>Sphingomonadales</taxon>
        <taxon>Sphingomonadaceae</taxon>
        <taxon>Sphingobium</taxon>
    </lineage>
</organism>
<comment type="caution">
    <text evidence="2">The sequence shown here is derived from an EMBL/GenBank/DDBJ whole genome shotgun (WGS) entry which is preliminary data.</text>
</comment>
<sequence length="78" mass="8264">MRKIILHAATLDRHGNYRDAGSELTVGADDNDETDITTSKADELLDCGRAVTLTEAAEQAKAEPVEPAAPASTRKAKA</sequence>
<proteinExistence type="predicted"/>
<protein>
    <recommendedName>
        <fullName evidence="4">Mu-like prophage FluMu N-terminal domain-containing protein</fullName>
    </recommendedName>
</protein>
<keyword evidence="3" id="KW-1185">Reference proteome</keyword>
<feature type="region of interest" description="Disordered" evidence="1">
    <location>
        <begin position="57"/>
        <end position="78"/>
    </location>
</feature>
<evidence type="ECO:0008006" key="4">
    <source>
        <dbReference type="Google" id="ProtNLM"/>
    </source>
</evidence>
<evidence type="ECO:0000313" key="2">
    <source>
        <dbReference type="EMBL" id="MCK0531455.1"/>
    </source>
</evidence>